<feature type="region of interest" description="Disordered" evidence="1">
    <location>
        <begin position="64"/>
        <end position="114"/>
    </location>
</feature>
<comment type="caution">
    <text evidence="2">The sequence shown here is derived from an EMBL/GenBank/DDBJ whole genome shotgun (WGS) entry which is preliminary data.</text>
</comment>
<sequence>MAIPVDDALQPNINLDPNNIHQFLSSFRQTARGGHGQAYFNTSRSAGSVSSDLSELDNFHYPQTKTSAGYTASSRAPSVASTMPSSHAASVFSRNSRGNKSIASSAPSRGPRRQPAEQFFNRTAPQPDSRPGHNYTLWCEFGDLVGCRATFRLDQETAWVDHHLEHLQDHCPTQLVCWFCDGGQFTANDAAGAYATFRERMEHIRQHIMQEPMLAVGNMRPDFNLVQHIRQSGLLPESMYQHAIKYDELPDQYRLPVSSSSSRPPHRPSRSREQGEFYVAGGQAERRRERREKGR</sequence>
<feature type="region of interest" description="Disordered" evidence="1">
    <location>
        <begin position="254"/>
        <end position="295"/>
    </location>
</feature>
<protein>
    <recommendedName>
        <fullName evidence="4">C2H2-type domain-containing protein</fullName>
    </recommendedName>
</protein>
<evidence type="ECO:0000313" key="3">
    <source>
        <dbReference type="Proteomes" id="UP001321749"/>
    </source>
</evidence>
<name>A0AAV9HA15_9PEZI</name>
<accession>A0AAV9HA15</accession>
<organism evidence="2 3">
    <name type="scientific">Cladorrhinum samala</name>
    <dbReference type="NCBI Taxonomy" id="585594"/>
    <lineage>
        <taxon>Eukaryota</taxon>
        <taxon>Fungi</taxon>
        <taxon>Dikarya</taxon>
        <taxon>Ascomycota</taxon>
        <taxon>Pezizomycotina</taxon>
        <taxon>Sordariomycetes</taxon>
        <taxon>Sordariomycetidae</taxon>
        <taxon>Sordariales</taxon>
        <taxon>Podosporaceae</taxon>
        <taxon>Cladorrhinum</taxon>
    </lineage>
</organism>
<reference evidence="2" key="1">
    <citation type="journal article" date="2023" name="Mol. Phylogenet. Evol.">
        <title>Genome-scale phylogeny and comparative genomics of the fungal order Sordariales.</title>
        <authorList>
            <person name="Hensen N."/>
            <person name="Bonometti L."/>
            <person name="Westerberg I."/>
            <person name="Brannstrom I.O."/>
            <person name="Guillou S."/>
            <person name="Cros-Aarteil S."/>
            <person name="Calhoun S."/>
            <person name="Haridas S."/>
            <person name="Kuo A."/>
            <person name="Mondo S."/>
            <person name="Pangilinan J."/>
            <person name="Riley R."/>
            <person name="LaButti K."/>
            <person name="Andreopoulos B."/>
            <person name="Lipzen A."/>
            <person name="Chen C."/>
            <person name="Yan M."/>
            <person name="Daum C."/>
            <person name="Ng V."/>
            <person name="Clum A."/>
            <person name="Steindorff A."/>
            <person name="Ohm R.A."/>
            <person name="Martin F."/>
            <person name="Silar P."/>
            <person name="Natvig D.O."/>
            <person name="Lalanne C."/>
            <person name="Gautier V."/>
            <person name="Ament-Velasquez S.L."/>
            <person name="Kruys A."/>
            <person name="Hutchinson M.I."/>
            <person name="Powell A.J."/>
            <person name="Barry K."/>
            <person name="Miller A.N."/>
            <person name="Grigoriev I.V."/>
            <person name="Debuchy R."/>
            <person name="Gladieux P."/>
            <person name="Hiltunen Thoren M."/>
            <person name="Johannesson H."/>
        </authorList>
    </citation>
    <scope>NUCLEOTIDE SEQUENCE</scope>
    <source>
        <strain evidence="2">PSN324</strain>
    </source>
</reference>
<feature type="compositionally biased region" description="Basic and acidic residues" evidence="1">
    <location>
        <begin position="284"/>
        <end position="295"/>
    </location>
</feature>
<keyword evidence="3" id="KW-1185">Reference proteome</keyword>
<dbReference type="AlphaFoldDB" id="A0AAV9HA15"/>
<dbReference type="EMBL" id="MU865224">
    <property type="protein sequence ID" value="KAK4456427.1"/>
    <property type="molecule type" value="Genomic_DNA"/>
</dbReference>
<evidence type="ECO:0000256" key="1">
    <source>
        <dbReference type="SAM" id="MobiDB-lite"/>
    </source>
</evidence>
<gene>
    <name evidence="2" type="ORF">QBC42DRAFT_61437</name>
</gene>
<proteinExistence type="predicted"/>
<feature type="compositionally biased region" description="Polar residues" evidence="1">
    <location>
        <begin position="64"/>
        <end position="107"/>
    </location>
</feature>
<evidence type="ECO:0008006" key="4">
    <source>
        <dbReference type="Google" id="ProtNLM"/>
    </source>
</evidence>
<dbReference type="Proteomes" id="UP001321749">
    <property type="component" value="Unassembled WGS sequence"/>
</dbReference>
<evidence type="ECO:0000313" key="2">
    <source>
        <dbReference type="EMBL" id="KAK4456427.1"/>
    </source>
</evidence>
<reference evidence="2" key="2">
    <citation type="submission" date="2023-06" db="EMBL/GenBank/DDBJ databases">
        <authorList>
            <consortium name="Lawrence Berkeley National Laboratory"/>
            <person name="Mondo S.J."/>
            <person name="Hensen N."/>
            <person name="Bonometti L."/>
            <person name="Westerberg I."/>
            <person name="Brannstrom I.O."/>
            <person name="Guillou S."/>
            <person name="Cros-Aarteil S."/>
            <person name="Calhoun S."/>
            <person name="Haridas S."/>
            <person name="Kuo A."/>
            <person name="Pangilinan J."/>
            <person name="Riley R."/>
            <person name="Labutti K."/>
            <person name="Andreopoulos B."/>
            <person name="Lipzen A."/>
            <person name="Chen C."/>
            <person name="Yanf M."/>
            <person name="Daum C."/>
            <person name="Ng V."/>
            <person name="Clum A."/>
            <person name="Steindorff A."/>
            <person name="Ohm R."/>
            <person name="Martin F."/>
            <person name="Silar P."/>
            <person name="Natvig D."/>
            <person name="Lalanne C."/>
            <person name="Gautier V."/>
            <person name="Ament-Velasquez S.L."/>
            <person name="Kruys A."/>
            <person name="Hutchinson M.I."/>
            <person name="Powell A.J."/>
            <person name="Barry K."/>
            <person name="Miller A.N."/>
            <person name="Grigoriev I.V."/>
            <person name="Debuchy R."/>
            <person name="Gladieux P."/>
            <person name="Thoren M.H."/>
            <person name="Johannesson H."/>
        </authorList>
    </citation>
    <scope>NUCLEOTIDE SEQUENCE</scope>
    <source>
        <strain evidence="2">PSN324</strain>
    </source>
</reference>